<dbReference type="AlphaFoldDB" id="A0A392M5Q8"/>
<evidence type="ECO:0000313" key="2">
    <source>
        <dbReference type="EMBL" id="MCH82665.1"/>
    </source>
</evidence>
<keyword evidence="3" id="KW-1185">Reference proteome</keyword>
<name>A0A392M5Q8_9FABA</name>
<dbReference type="Proteomes" id="UP000265520">
    <property type="component" value="Unassembled WGS sequence"/>
</dbReference>
<evidence type="ECO:0000256" key="1">
    <source>
        <dbReference type="SAM" id="MobiDB-lite"/>
    </source>
</evidence>
<organism evidence="2 3">
    <name type="scientific">Trifolium medium</name>
    <dbReference type="NCBI Taxonomy" id="97028"/>
    <lineage>
        <taxon>Eukaryota</taxon>
        <taxon>Viridiplantae</taxon>
        <taxon>Streptophyta</taxon>
        <taxon>Embryophyta</taxon>
        <taxon>Tracheophyta</taxon>
        <taxon>Spermatophyta</taxon>
        <taxon>Magnoliopsida</taxon>
        <taxon>eudicotyledons</taxon>
        <taxon>Gunneridae</taxon>
        <taxon>Pentapetalae</taxon>
        <taxon>rosids</taxon>
        <taxon>fabids</taxon>
        <taxon>Fabales</taxon>
        <taxon>Fabaceae</taxon>
        <taxon>Papilionoideae</taxon>
        <taxon>50 kb inversion clade</taxon>
        <taxon>NPAAA clade</taxon>
        <taxon>Hologalegina</taxon>
        <taxon>IRL clade</taxon>
        <taxon>Trifolieae</taxon>
        <taxon>Trifolium</taxon>
    </lineage>
</organism>
<evidence type="ECO:0000313" key="3">
    <source>
        <dbReference type="Proteomes" id="UP000265520"/>
    </source>
</evidence>
<dbReference type="EMBL" id="LXQA010004007">
    <property type="protein sequence ID" value="MCH82665.1"/>
    <property type="molecule type" value="Genomic_DNA"/>
</dbReference>
<gene>
    <name evidence="2" type="ORF">A2U01_0003476</name>
</gene>
<sequence>MMQYPVPSDELFFWSIARCDASRNSKIDSGVAGTKRGAKQAGPDTKRGAKQAGPTRLGEASNDAANDATRN</sequence>
<reference evidence="2 3" key="1">
    <citation type="journal article" date="2018" name="Front. Plant Sci.">
        <title>Red Clover (Trifolium pratense) and Zigzag Clover (T. medium) - A Picture of Genomic Similarities and Differences.</title>
        <authorList>
            <person name="Dluhosova J."/>
            <person name="Istvanek J."/>
            <person name="Nedelnik J."/>
            <person name="Repkova J."/>
        </authorList>
    </citation>
    <scope>NUCLEOTIDE SEQUENCE [LARGE SCALE GENOMIC DNA]</scope>
    <source>
        <strain evidence="3">cv. 10/8</strain>
        <tissue evidence="2">Leaf</tissue>
    </source>
</reference>
<proteinExistence type="predicted"/>
<comment type="caution">
    <text evidence="2">The sequence shown here is derived from an EMBL/GenBank/DDBJ whole genome shotgun (WGS) entry which is preliminary data.</text>
</comment>
<accession>A0A392M5Q8</accession>
<protein>
    <submittedName>
        <fullName evidence="2">Uncharacterized protein</fullName>
    </submittedName>
</protein>
<feature type="region of interest" description="Disordered" evidence="1">
    <location>
        <begin position="24"/>
        <end position="71"/>
    </location>
</feature>